<dbReference type="AlphaFoldDB" id="A0A7S1VZY4"/>
<feature type="compositionally biased region" description="Low complexity" evidence="1">
    <location>
        <begin position="75"/>
        <end position="97"/>
    </location>
</feature>
<feature type="domain" description="Calcium/calmodulin-dependent protein kinase II association-domain" evidence="3">
    <location>
        <begin position="197"/>
        <end position="314"/>
    </location>
</feature>
<evidence type="ECO:0000256" key="1">
    <source>
        <dbReference type="SAM" id="MobiDB-lite"/>
    </source>
</evidence>
<dbReference type="GO" id="GO:0005516">
    <property type="term" value="F:calmodulin binding"/>
    <property type="evidence" value="ECO:0007669"/>
    <property type="project" value="InterPro"/>
</dbReference>
<keyword evidence="2" id="KW-0732">Signal</keyword>
<feature type="region of interest" description="Disordered" evidence="1">
    <location>
        <begin position="65"/>
        <end position="122"/>
    </location>
</feature>
<feature type="signal peptide" evidence="2">
    <location>
        <begin position="1"/>
        <end position="22"/>
    </location>
</feature>
<dbReference type="Gene3D" id="3.10.450.50">
    <property type="match status" value="2"/>
</dbReference>
<name>A0A7S1VZY4_9STRA</name>
<gene>
    <name evidence="4" type="ORF">DBRI1063_LOCUS1335</name>
</gene>
<dbReference type="NCBIfam" id="TIGR02246">
    <property type="entry name" value="SgcJ/EcaC family oxidoreductase"/>
    <property type="match status" value="2"/>
</dbReference>
<proteinExistence type="predicted"/>
<dbReference type="EMBL" id="HBGN01001995">
    <property type="protein sequence ID" value="CAD9314929.1"/>
    <property type="molecule type" value="Transcribed_RNA"/>
</dbReference>
<dbReference type="InterPro" id="IPR013543">
    <property type="entry name" value="Ca/CaM-dep_prot_kinase-assoc"/>
</dbReference>
<accession>A0A7S1VZY4</accession>
<organism evidence="4">
    <name type="scientific">Ditylum brightwellii</name>
    <dbReference type="NCBI Taxonomy" id="49249"/>
    <lineage>
        <taxon>Eukaryota</taxon>
        <taxon>Sar</taxon>
        <taxon>Stramenopiles</taxon>
        <taxon>Ochrophyta</taxon>
        <taxon>Bacillariophyta</taxon>
        <taxon>Mediophyceae</taxon>
        <taxon>Lithodesmiophycidae</taxon>
        <taxon>Lithodesmiales</taxon>
        <taxon>Lithodesmiaceae</taxon>
        <taxon>Ditylum</taxon>
    </lineage>
</organism>
<evidence type="ECO:0000313" key="4">
    <source>
        <dbReference type="EMBL" id="CAD9314929.1"/>
    </source>
</evidence>
<protein>
    <recommendedName>
        <fullName evidence="3">Calcium/calmodulin-dependent protein kinase II association-domain domain-containing protein</fullName>
    </recommendedName>
</protein>
<dbReference type="InterPro" id="IPR032710">
    <property type="entry name" value="NTF2-like_dom_sf"/>
</dbReference>
<dbReference type="InterPro" id="IPR011944">
    <property type="entry name" value="Steroid_delta5-4_isomerase"/>
</dbReference>
<feature type="domain" description="Calcium/calmodulin-dependent protein kinase II association-domain" evidence="3">
    <location>
        <begin position="325"/>
        <end position="442"/>
    </location>
</feature>
<dbReference type="SUPFAM" id="SSF54427">
    <property type="entry name" value="NTF2-like"/>
    <property type="match status" value="2"/>
</dbReference>
<evidence type="ECO:0000259" key="3">
    <source>
        <dbReference type="Pfam" id="PF08332"/>
    </source>
</evidence>
<evidence type="ECO:0000256" key="2">
    <source>
        <dbReference type="SAM" id="SignalP"/>
    </source>
</evidence>
<sequence length="532" mass="57907">MVSSSFLSLALVALMASQESYGFQASPTFSIKSKTSSGASSQLLMSSKAYEEQLKRYYNTAEPPQELYNGAVNGDAPSATTSTSVSTDPSPVYGAPQQMPPPPQSFQPAPVQPAPVVQQQQGPGGLGNAAVVFLGLPLWLLLSTQVFFNKPAENVAPTTVTSSTPVTVVEKLALPIQATTNNGAPAGVVVLSQPITKQEVRNLFNLWNDALKTGDPATVAKRYGKDGVLLPTLSDIPRNDFEGIKDYFVGFLKKHPTGKILEGEIFIGNNWAQDAGIYEFTFDDGSKVKARYSFVYAFEDGKWMISHHHSSLMPQETVRPVKVTEEEVRSFFGLWNDALKTGDPQKVADRYSKDAVLLPTLSDEARYTNDRIADYFVGFLKKKPTGEILEGNIKIGPNWAQDAGIYEFTFEDGSKTRGRYSYVYTYENGEWKISNHHSSIMPQPAVAAMKKAVEYEKSQAEAVKMINDMDKKMTEMDARVAEMNGKLSIAILEKAASNPTPVVNNDVVSPVAVSAVSGPALVEALNSASNEI</sequence>
<reference evidence="4" key="1">
    <citation type="submission" date="2021-01" db="EMBL/GenBank/DDBJ databases">
        <authorList>
            <person name="Corre E."/>
            <person name="Pelletier E."/>
            <person name="Niang G."/>
            <person name="Scheremetjew M."/>
            <person name="Finn R."/>
            <person name="Kale V."/>
            <person name="Holt S."/>
            <person name="Cochrane G."/>
            <person name="Meng A."/>
            <person name="Brown T."/>
            <person name="Cohen L."/>
        </authorList>
    </citation>
    <scope>NUCLEOTIDE SEQUENCE</scope>
    <source>
        <strain evidence="4">Pop2</strain>
    </source>
</reference>
<dbReference type="GO" id="GO:0004683">
    <property type="term" value="F:calcium/calmodulin-dependent protein kinase activity"/>
    <property type="evidence" value="ECO:0007669"/>
    <property type="project" value="InterPro"/>
</dbReference>
<feature type="compositionally biased region" description="Pro residues" evidence="1">
    <location>
        <begin position="98"/>
        <end position="113"/>
    </location>
</feature>
<feature type="chain" id="PRO_5031447116" description="Calcium/calmodulin-dependent protein kinase II association-domain domain-containing protein" evidence="2">
    <location>
        <begin position="23"/>
        <end position="532"/>
    </location>
</feature>
<dbReference type="Pfam" id="PF08332">
    <property type="entry name" value="CaMKII_AD"/>
    <property type="match status" value="2"/>
</dbReference>